<dbReference type="EMBL" id="UINC01001649">
    <property type="protein sequence ID" value="SUZ85740.1"/>
    <property type="molecule type" value="Genomic_DNA"/>
</dbReference>
<protein>
    <recommendedName>
        <fullName evidence="3">FmdB family transcriptional regulator</fullName>
    </recommendedName>
</protein>
<evidence type="ECO:0008006" key="3">
    <source>
        <dbReference type="Google" id="ProtNLM"/>
    </source>
</evidence>
<sequence>MPTYVFKEKGKRKLIEVQMKISELDSFKLNNPKLKQIPTAPSFRLKGTGWYETDFKTGKKKNLAKNDEDKQGNLSKTKTEKKIKKDEGKKKEEKSESS</sequence>
<feature type="region of interest" description="Disordered" evidence="1">
    <location>
        <begin position="58"/>
        <end position="98"/>
    </location>
</feature>
<feature type="compositionally biased region" description="Basic and acidic residues" evidence="1">
    <location>
        <begin position="64"/>
        <end position="98"/>
    </location>
</feature>
<evidence type="ECO:0000313" key="2">
    <source>
        <dbReference type="EMBL" id="SUZ85740.1"/>
    </source>
</evidence>
<reference evidence="2" key="1">
    <citation type="submission" date="2018-05" db="EMBL/GenBank/DDBJ databases">
        <authorList>
            <person name="Lanie J.A."/>
            <person name="Ng W.-L."/>
            <person name="Kazmierczak K.M."/>
            <person name="Andrzejewski T.M."/>
            <person name="Davidsen T.M."/>
            <person name="Wayne K.J."/>
            <person name="Tettelin H."/>
            <person name="Glass J.I."/>
            <person name="Rusch D."/>
            <person name="Podicherti R."/>
            <person name="Tsui H.-C.T."/>
            <person name="Winkler M.E."/>
        </authorList>
    </citation>
    <scope>NUCLEOTIDE SEQUENCE</scope>
</reference>
<gene>
    <name evidence="2" type="ORF">METZ01_LOCUS38594</name>
</gene>
<accession>A0A381R2L4</accession>
<evidence type="ECO:0000256" key="1">
    <source>
        <dbReference type="SAM" id="MobiDB-lite"/>
    </source>
</evidence>
<name>A0A381R2L4_9ZZZZ</name>
<organism evidence="2">
    <name type="scientific">marine metagenome</name>
    <dbReference type="NCBI Taxonomy" id="408172"/>
    <lineage>
        <taxon>unclassified sequences</taxon>
        <taxon>metagenomes</taxon>
        <taxon>ecological metagenomes</taxon>
    </lineage>
</organism>
<dbReference type="AlphaFoldDB" id="A0A381R2L4"/>
<proteinExistence type="predicted"/>